<feature type="transmembrane region" description="Helical" evidence="1">
    <location>
        <begin position="91"/>
        <end position="111"/>
    </location>
</feature>
<organism evidence="3 4">
    <name type="scientific">Microbacterium suwonense</name>
    <dbReference type="NCBI Taxonomy" id="683047"/>
    <lineage>
        <taxon>Bacteria</taxon>
        <taxon>Bacillati</taxon>
        <taxon>Actinomycetota</taxon>
        <taxon>Actinomycetes</taxon>
        <taxon>Micrococcales</taxon>
        <taxon>Microbacteriaceae</taxon>
        <taxon>Microbacterium</taxon>
    </lineage>
</organism>
<evidence type="ECO:0000313" key="4">
    <source>
        <dbReference type="Proteomes" id="UP001321543"/>
    </source>
</evidence>
<dbReference type="EMBL" id="AP027728">
    <property type="protein sequence ID" value="BDZ39168.1"/>
    <property type="molecule type" value="Genomic_DNA"/>
</dbReference>
<dbReference type="PROSITE" id="PS50887">
    <property type="entry name" value="GGDEF"/>
    <property type="match status" value="1"/>
</dbReference>
<evidence type="ECO:0000256" key="1">
    <source>
        <dbReference type="SAM" id="Phobius"/>
    </source>
</evidence>
<dbReference type="InterPro" id="IPR000160">
    <property type="entry name" value="GGDEF_dom"/>
</dbReference>
<accession>A0ABN6X573</accession>
<dbReference type="Gene3D" id="3.30.70.270">
    <property type="match status" value="1"/>
</dbReference>
<feature type="transmembrane region" description="Helical" evidence="1">
    <location>
        <begin position="149"/>
        <end position="171"/>
    </location>
</feature>
<feature type="transmembrane region" description="Helical" evidence="1">
    <location>
        <begin position="191"/>
        <end position="210"/>
    </location>
</feature>
<feature type="transmembrane region" description="Helical" evidence="1">
    <location>
        <begin position="34"/>
        <end position="52"/>
    </location>
</feature>
<evidence type="ECO:0000259" key="2">
    <source>
        <dbReference type="PROSITE" id="PS50887"/>
    </source>
</evidence>
<dbReference type="InterPro" id="IPR029787">
    <property type="entry name" value="Nucleotide_cyclase"/>
</dbReference>
<name>A0ABN6X573_9MICO</name>
<keyword evidence="1" id="KW-1133">Transmembrane helix</keyword>
<dbReference type="InterPro" id="IPR043128">
    <property type="entry name" value="Rev_trsase/Diguanyl_cyclase"/>
</dbReference>
<keyword evidence="4" id="KW-1185">Reference proteome</keyword>
<feature type="domain" description="GGDEF" evidence="2">
    <location>
        <begin position="240"/>
        <end position="371"/>
    </location>
</feature>
<reference evidence="4" key="1">
    <citation type="journal article" date="2019" name="Int. J. Syst. Evol. Microbiol.">
        <title>The Global Catalogue of Microorganisms (GCM) 10K type strain sequencing project: providing services to taxonomists for standard genome sequencing and annotation.</title>
        <authorList>
            <consortium name="The Broad Institute Genomics Platform"/>
            <consortium name="The Broad Institute Genome Sequencing Center for Infectious Disease"/>
            <person name="Wu L."/>
            <person name="Ma J."/>
        </authorList>
    </citation>
    <scope>NUCLEOTIDE SEQUENCE [LARGE SCALE GENOMIC DNA]</scope>
    <source>
        <strain evidence="4">NBRC 106310</strain>
    </source>
</reference>
<evidence type="ECO:0000313" key="3">
    <source>
        <dbReference type="EMBL" id="BDZ39168.1"/>
    </source>
</evidence>
<dbReference type="Proteomes" id="UP001321543">
    <property type="component" value="Chromosome"/>
</dbReference>
<protein>
    <recommendedName>
        <fullName evidence="2">GGDEF domain-containing protein</fullName>
    </recommendedName>
</protein>
<gene>
    <name evidence="3" type="ORF">GCM10025863_17820</name>
</gene>
<dbReference type="RefSeq" id="WP_286299096.1">
    <property type="nucleotide sequence ID" value="NZ_AP027728.1"/>
</dbReference>
<sequence length="374" mass="40852">MITSSLVMPVIAITTLATIVYISLGFLPRPSRASAIWSATFAIAMIGSYVWMMHEFVATEQMRAIGSGLVIAPMPLIWSGLRAYRESRRQYLSVSVVFLVAAPLVLLASTYVDAYGVVFRLLFTATALFAILTFIELLRLGPRLRDEALPLMGVSAAFMVFTVMFDINGVLVMVGQIDTTASLQFIRTLNLIGIPVYVVCTLVTTLLLTVRADAQSASPRTEFERTARNRLDRARAAGDEWWSLLDIRLDDPDHIRSASGTAAFNAVSEKFAHDVDAVMPADADIDRINTTQFVVLLPRSQGGVRELLPELLDRVSTAEDRQSVPIRLSASIGWAPVSACGHDFGTLVARAAEAAVTATEKGGDRWERVRGEAD</sequence>
<keyword evidence="1" id="KW-0812">Transmembrane</keyword>
<feature type="transmembrane region" description="Helical" evidence="1">
    <location>
        <begin position="6"/>
        <end position="27"/>
    </location>
</feature>
<dbReference type="SUPFAM" id="SSF55073">
    <property type="entry name" value="Nucleotide cyclase"/>
    <property type="match status" value="1"/>
</dbReference>
<feature type="transmembrane region" description="Helical" evidence="1">
    <location>
        <begin position="64"/>
        <end position="84"/>
    </location>
</feature>
<keyword evidence="1" id="KW-0472">Membrane</keyword>
<proteinExistence type="predicted"/>
<feature type="transmembrane region" description="Helical" evidence="1">
    <location>
        <begin position="117"/>
        <end position="137"/>
    </location>
</feature>